<evidence type="ECO:0000259" key="10">
    <source>
        <dbReference type="Pfam" id="PF17286"/>
    </source>
</evidence>
<proteinExistence type="inferred from homology"/>
<dbReference type="STRING" id="461836.A0A0L0D242"/>
<sequence>MSDSQDAGRSVTLGLMCGGNGKVEDAQVALDDAIEAGYSFMVTQLVRYPRAGGKGSGASSSRSSSGGVVSAAVPEGLTHSDLVLRDLQNANCFVGIIGDWLDLAYSGAQVGGEDVKHSAAELKRELEWAIYLGLPAVLLNSLPDSASALAHLAMLTVDSFHTIQLQFRNLWVRLSVDSNEDLRKFATFLTLAAPVSSFVGVLLELTPELPDAGMLARWRGEPVRGVLVPTSLFVKNKAGYPVLLRAHQAFVKSMIEIGAQIIVQTTDGTPASEAAAYAEYVEHLASTMEPSPVGGYEDELQAPLQPLQDNLESTTYETFERDAPKYKLYRKAVRRALADLPDNLSVPGQEPKAPYVVMVLGGGRGPLVAASLAAAVEAGRAIKVYCVEKNPSALLTLQMRAEAEWGGLVEVIGSDMRAWQPTELADIIVSELLGSFGDNELSPECLDGAQRLLKPGGISIPASYTSYAAPISAHKLHTELQRTTSSSPSVEINMQTPYVVYFSNVHVLDAPLPVFTFDHPNADIAAGGMADNTRFTSLSFTLPHDATIHGFAGYFDCVLYKDVVMSINPESHTPDMYSWFPIYFPILEPIHGKAGEPVELHIWRKTTTSKVWYEWAFTSPVPTRVHNPKGTSSHIGL</sequence>
<dbReference type="RefSeq" id="XP_013763160.1">
    <property type="nucleotide sequence ID" value="XM_013907706.1"/>
</dbReference>
<feature type="binding site" evidence="6">
    <location>
        <position position="316"/>
    </location>
    <ligand>
        <name>S-adenosyl-L-methionine</name>
        <dbReference type="ChEBI" id="CHEBI:59789"/>
    </ligand>
</feature>
<name>A0A0L0D242_THETB</name>
<dbReference type="OrthoDB" id="1368803at2759"/>
<dbReference type="PIRSF" id="PIRSF015894">
    <property type="entry name" value="Skb1_MeTrfase"/>
    <property type="match status" value="1"/>
</dbReference>
<dbReference type="eggNOG" id="KOG0822">
    <property type="taxonomic scope" value="Eukaryota"/>
</dbReference>
<dbReference type="GO" id="GO:0005829">
    <property type="term" value="C:cytosol"/>
    <property type="evidence" value="ECO:0007669"/>
    <property type="project" value="TreeGrafter"/>
</dbReference>
<evidence type="ECO:0000313" key="11">
    <source>
        <dbReference type="EMBL" id="KNC46185.1"/>
    </source>
</evidence>
<keyword evidence="2 4" id="KW-0808">Transferase</keyword>
<feature type="binding site" evidence="6">
    <location>
        <begin position="415"/>
        <end position="416"/>
    </location>
    <ligand>
        <name>S-adenosyl-L-methionine</name>
        <dbReference type="ChEBI" id="CHEBI:59789"/>
    </ligand>
</feature>
<dbReference type="OMA" id="KIDNTRC"/>
<dbReference type="PANTHER" id="PTHR10738">
    <property type="entry name" value="PROTEIN ARGININE N-METHYLTRANSFERASE 5"/>
    <property type="match status" value="1"/>
</dbReference>
<dbReference type="PROSITE" id="PS51678">
    <property type="entry name" value="SAM_MT_PRMT"/>
    <property type="match status" value="1"/>
</dbReference>
<evidence type="ECO:0000256" key="1">
    <source>
        <dbReference type="ARBA" id="ARBA00022603"/>
    </source>
</evidence>
<gene>
    <name evidence="11" type="ORF">AMSG_00304</name>
</gene>
<dbReference type="GO" id="GO:0016274">
    <property type="term" value="F:protein-arginine N-methyltransferase activity"/>
    <property type="evidence" value="ECO:0007669"/>
    <property type="project" value="InterPro"/>
</dbReference>
<feature type="domain" description="PRMT5 oligomerisation" evidence="10">
    <location>
        <begin position="463"/>
        <end position="634"/>
    </location>
</feature>
<feature type="domain" description="PRMT5 arginine-N-methyltransferase" evidence="8">
    <location>
        <begin position="295"/>
        <end position="460"/>
    </location>
</feature>
<dbReference type="Gene3D" id="3.20.20.150">
    <property type="entry name" value="Divalent-metal-dependent TIM barrel enzymes"/>
    <property type="match status" value="1"/>
</dbReference>
<evidence type="ECO:0000256" key="5">
    <source>
        <dbReference type="PIRSR" id="PIRSR015894-1"/>
    </source>
</evidence>
<evidence type="ECO:0000259" key="9">
    <source>
        <dbReference type="Pfam" id="PF17285"/>
    </source>
</evidence>
<feature type="site" description="Critical for specifying symmetric addition of methyl groups" evidence="7">
    <location>
        <position position="319"/>
    </location>
</feature>
<feature type="domain" description="PRMT5 TIM barrel" evidence="9">
    <location>
        <begin position="75"/>
        <end position="285"/>
    </location>
</feature>
<feature type="active site" description="Proton donor/acceptor" evidence="5">
    <location>
        <position position="440"/>
    </location>
</feature>
<dbReference type="InterPro" id="IPR025799">
    <property type="entry name" value="Arg_MeTrfase"/>
</dbReference>
<dbReference type="InterPro" id="IPR029063">
    <property type="entry name" value="SAM-dependent_MTases_sf"/>
</dbReference>
<evidence type="ECO:0000256" key="2">
    <source>
        <dbReference type="ARBA" id="ARBA00022679"/>
    </source>
</evidence>
<evidence type="ECO:0000259" key="8">
    <source>
        <dbReference type="Pfam" id="PF05185"/>
    </source>
</evidence>
<dbReference type="AlphaFoldDB" id="A0A0L0D242"/>
<dbReference type="InterPro" id="IPR035247">
    <property type="entry name" value="PRMT5_TIM"/>
</dbReference>
<dbReference type="SUPFAM" id="SSF53335">
    <property type="entry name" value="S-adenosyl-L-methionine-dependent methyltransferases"/>
    <property type="match status" value="1"/>
</dbReference>
<keyword evidence="1 4" id="KW-0489">Methyltransferase</keyword>
<evidence type="ECO:0000256" key="4">
    <source>
        <dbReference type="PIRNR" id="PIRNR015894"/>
    </source>
</evidence>
<protein>
    <recommendedName>
        <fullName evidence="4">Protein arginine N-methyltransferase</fullName>
    </recommendedName>
</protein>
<evidence type="ECO:0000313" key="12">
    <source>
        <dbReference type="Proteomes" id="UP000054408"/>
    </source>
</evidence>
<keyword evidence="12" id="KW-1185">Reference proteome</keyword>
<dbReference type="Pfam" id="PF05185">
    <property type="entry name" value="PRMT5"/>
    <property type="match status" value="1"/>
</dbReference>
<keyword evidence="3 4" id="KW-0949">S-adenosyl-L-methionine</keyword>
<dbReference type="EMBL" id="GL349433">
    <property type="protein sequence ID" value="KNC46185.1"/>
    <property type="molecule type" value="Genomic_DNA"/>
</dbReference>
<dbReference type="PANTHER" id="PTHR10738:SF0">
    <property type="entry name" value="PROTEIN ARGININE N-METHYLTRANSFERASE 5"/>
    <property type="match status" value="1"/>
</dbReference>
<evidence type="ECO:0000256" key="3">
    <source>
        <dbReference type="ARBA" id="ARBA00022691"/>
    </source>
</evidence>
<accession>A0A0L0D242</accession>
<dbReference type="InterPro" id="IPR035248">
    <property type="entry name" value="PRMT5_C"/>
</dbReference>
<dbReference type="InterPro" id="IPR007857">
    <property type="entry name" value="Arg_MeTrfase_PRMT5"/>
</dbReference>
<feature type="active site" description="Proton donor/acceptor" evidence="5">
    <location>
        <position position="431"/>
    </location>
</feature>
<dbReference type="Gene3D" id="2.70.160.11">
    <property type="entry name" value="Hnrnp arginine n-methyltransferase1"/>
    <property type="match status" value="1"/>
</dbReference>
<organism evidence="11 12">
    <name type="scientific">Thecamonas trahens ATCC 50062</name>
    <dbReference type="NCBI Taxonomy" id="461836"/>
    <lineage>
        <taxon>Eukaryota</taxon>
        <taxon>Apusozoa</taxon>
        <taxon>Apusomonadida</taxon>
        <taxon>Apusomonadidae</taxon>
        <taxon>Thecamonas</taxon>
    </lineage>
</organism>
<dbReference type="GO" id="GO:0005634">
    <property type="term" value="C:nucleus"/>
    <property type="evidence" value="ECO:0007669"/>
    <property type="project" value="TreeGrafter"/>
</dbReference>
<dbReference type="InterPro" id="IPR035075">
    <property type="entry name" value="PRMT5"/>
</dbReference>
<dbReference type="Pfam" id="PF17285">
    <property type="entry name" value="PRMT5_TIM"/>
    <property type="match status" value="1"/>
</dbReference>
<dbReference type="Proteomes" id="UP000054408">
    <property type="component" value="Unassembled WGS sequence"/>
</dbReference>
<feature type="binding site" evidence="6">
    <location>
        <position position="388"/>
    </location>
    <ligand>
        <name>S-adenosyl-L-methionine</name>
        <dbReference type="ChEBI" id="CHEBI:59789"/>
    </ligand>
</feature>
<feature type="binding site" evidence="6">
    <location>
        <begin position="325"/>
        <end position="326"/>
    </location>
    <ligand>
        <name>S-adenosyl-L-methionine</name>
        <dbReference type="ChEBI" id="CHEBI:59789"/>
    </ligand>
</feature>
<comment type="similarity">
    <text evidence="4">Belongs to the class I-like SAM-binding methyltransferase superfamily.</text>
</comment>
<dbReference type="GeneID" id="25560117"/>
<evidence type="ECO:0000256" key="7">
    <source>
        <dbReference type="PIRSR" id="PIRSR015894-3"/>
    </source>
</evidence>
<evidence type="ECO:0000256" key="6">
    <source>
        <dbReference type="PIRSR" id="PIRSR015894-2"/>
    </source>
</evidence>
<dbReference type="Gene3D" id="3.40.50.150">
    <property type="entry name" value="Vaccinia Virus protein VP39"/>
    <property type="match status" value="1"/>
</dbReference>
<reference evidence="11 12" key="1">
    <citation type="submission" date="2010-05" db="EMBL/GenBank/DDBJ databases">
        <title>The Genome Sequence of Thecamonas trahens ATCC 50062.</title>
        <authorList>
            <consortium name="The Broad Institute Genome Sequencing Platform"/>
            <person name="Russ C."/>
            <person name="Cuomo C."/>
            <person name="Shea T."/>
            <person name="Young S.K."/>
            <person name="Zeng Q."/>
            <person name="Koehrsen M."/>
            <person name="Haas B."/>
            <person name="Borodovsky M."/>
            <person name="Guigo R."/>
            <person name="Alvarado L."/>
            <person name="Berlin A."/>
            <person name="Bochicchio J."/>
            <person name="Borenstein D."/>
            <person name="Chapman S."/>
            <person name="Chen Z."/>
            <person name="Freedman E."/>
            <person name="Gellesch M."/>
            <person name="Goldberg J."/>
            <person name="Griggs A."/>
            <person name="Gujja S."/>
            <person name="Heilman E."/>
            <person name="Heiman D."/>
            <person name="Hepburn T."/>
            <person name="Howarth C."/>
            <person name="Jen D."/>
            <person name="Larson L."/>
            <person name="Mehta T."/>
            <person name="Park D."/>
            <person name="Pearson M."/>
            <person name="Roberts A."/>
            <person name="Saif S."/>
            <person name="Shenoy N."/>
            <person name="Sisk P."/>
            <person name="Stolte C."/>
            <person name="Sykes S."/>
            <person name="Thomson T."/>
            <person name="Walk T."/>
            <person name="White J."/>
            <person name="Yandava C."/>
            <person name="Burger G."/>
            <person name="Gray M.W."/>
            <person name="Holland P.W.H."/>
            <person name="King N."/>
            <person name="Lang F.B.F."/>
            <person name="Roger A.J."/>
            <person name="Ruiz-Trillo I."/>
            <person name="Lander E."/>
            <person name="Nusbaum C."/>
        </authorList>
    </citation>
    <scope>NUCLEOTIDE SEQUENCE [LARGE SCALE GENOMIC DNA]</scope>
    <source>
        <strain evidence="11 12">ATCC 50062</strain>
    </source>
</reference>
<dbReference type="GO" id="GO:0032259">
    <property type="term" value="P:methylation"/>
    <property type="evidence" value="ECO:0007669"/>
    <property type="project" value="UniProtKB-KW"/>
</dbReference>
<dbReference type="Pfam" id="PF17286">
    <property type="entry name" value="PRMT5_C"/>
    <property type="match status" value="1"/>
</dbReference>
<dbReference type="CDD" id="cd02440">
    <property type="entry name" value="AdoMet_MTases"/>
    <property type="match status" value="1"/>
</dbReference>
<dbReference type="GO" id="GO:0006355">
    <property type="term" value="P:regulation of DNA-templated transcription"/>
    <property type="evidence" value="ECO:0007669"/>
    <property type="project" value="TreeGrafter"/>
</dbReference>